<feature type="transmembrane region" description="Helical" evidence="5">
    <location>
        <begin position="127"/>
        <end position="153"/>
    </location>
</feature>
<feature type="transmembrane region" description="Helical" evidence="5">
    <location>
        <begin position="67"/>
        <end position="88"/>
    </location>
</feature>
<keyword evidence="7" id="KW-1185">Reference proteome</keyword>
<dbReference type="InterPro" id="IPR024199">
    <property type="entry name" value="Uncharacterised_DsbB"/>
</dbReference>
<organism evidence="6 7">
    <name type="scientific">Novosphingobium cyanobacteriorum</name>
    <dbReference type="NCBI Taxonomy" id="3024215"/>
    <lineage>
        <taxon>Bacteria</taxon>
        <taxon>Pseudomonadati</taxon>
        <taxon>Pseudomonadota</taxon>
        <taxon>Alphaproteobacteria</taxon>
        <taxon>Sphingomonadales</taxon>
        <taxon>Sphingomonadaceae</taxon>
        <taxon>Novosphingobium</taxon>
    </lineage>
</organism>
<reference evidence="6 7" key="1">
    <citation type="submission" date="2023-03" db="EMBL/GenBank/DDBJ databases">
        <title>Novosphingobium cyanobacteriorum sp. nov., isolated from a eutrophic reservoir during the Microcystis bloom period.</title>
        <authorList>
            <person name="Kang M."/>
            <person name="Le V."/>
            <person name="Ko S.-R."/>
            <person name="Lee S.-A."/>
            <person name="Ahn C.-Y."/>
        </authorList>
    </citation>
    <scope>NUCLEOTIDE SEQUENCE [LARGE SCALE GENOMIC DNA]</scope>
    <source>
        <strain evidence="6 7">HBC54</strain>
    </source>
</reference>
<accession>A0ABT6CG71</accession>
<comment type="caution">
    <text evidence="6">The sequence shown here is derived from an EMBL/GenBank/DDBJ whole genome shotgun (WGS) entry which is preliminary data.</text>
</comment>
<keyword evidence="4 5" id="KW-0472">Membrane</keyword>
<feature type="transmembrane region" description="Helical" evidence="5">
    <location>
        <begin position="43"/>
        <end position="60"/>
    </location>
</feature>
<evidence type="ECO:0000256" key="1">
    <source>
        <dbReference type="ARBA" id="ARBA00004141"/>
    </source>
</evidence>
<keyword evidence="3 5" id="KW-1133">Transmembrane helix</keyword>
<evidence type="ECO:0000256" key="4">
    <source>
        <dbReference type="ARBA" id="ARBA00023136"/>
    </source>
</evidence>
<evidence type="ECO:0000313" key="6">
    <source>
        <dbReference type="EMBL" id="MDF8332923.1"/>
    </source>
</evidence>
<dbReference type="Proteomes" id="UP001222770">
    <property type="component" value="Unassembled WGS sequence"/>
</dbReference>
<protein>
    <submittedName>
        <fullName evidence="6">Disulfide bond formation protein B</fullName>
    </submittedName>
</protein>
<evidence type="ECO:0000256" key="3">
    <source>
        <dbReference type="ARBA" id="ARBA00022989"/>
    </source>
</evidence>
<dbReference type="InterPro" id="IPR003752">
    <property type="entry name" value="DiS_bond_form_DsbB/BdbC"/>
</dbReference>
<evidence type="ECO:0000256" key="2">
    <source>
        <dbReference type="ARBA" id="ARBA00022692"/>
    </source>
</evidence>
<dbReference type="Gene3D" id="1.20.1550.10">
    <property type="entry name" value="DsbB-like"/>
    <property type="match status" value="1"/>
</dbReference>
<dbReference type="InterPro" id="IPR023380">
    <property type="entry name" value="DsbB-like_sf"/>
</dbReference>
<comment type="subcellular location">
    <subcellularLocation>
        <location evidence="1">Membrane</location>
        <topology evidence="1">Multi-pass membrane protein</topology>
    </subcellularLocation>
</comment>
<proteinExistence type="predicted"/>
<dbReference type="RefSeq" id="WP_277276123.1">
    <property type="nucleotide sequence ID" value="NZ_JAROCY010000005.1"/>
</dbReference>
<keyword evidence="2 5" id="KW-0812">Transmembrane</keyword>
<sequence>MTAAQARNTAITLAFVTPLVLLGGAYLSQYGFGLVPCEMCWWQRYPHFAALVLGALAVVLRRQPGAVPLAGLAAIAILASGLIGAYHAGVEYKWWEGLTTCTTMALGSNALDSILNAPLIRCDQAQWTLFGISLAGYNFLISTASAILIFALLRKGGRS</sequence>
<name>A0ABT6CG71_9SPHN</name>
<evidence type="ECO:0000256" key="5">
    <source>
        <dbReference type="SAM" id="Phobius"/>
    </source>
</evidence>
<dbReference type="PIRSF" id="PIRSF033913">
    <property type="entry name" value="S-S_format_DsbB"/>
    <property type="match status" value="1"/>
</dbReference>
<dbReference type="Pfam" id="PF02600">
    <property type="entry name" value="DsbB"/>
    <property type="match status" value="1"/>
</dbReference>
<gene>
    <name evidence="6" type="ORF">POM99_06910</name>
</gene>
<dbReference type="EMBL" id="JAROCY010000005">
    <property type="protein sequence ID" value="MDF8332923.1"/>
    <property type="molecule type" value="Genomic_DNA"/>
</dbReference>
<evidence type="ECO:0000313" key="7">
    <source>
        <dbReference type="Proteomes" id="UP001222770"/>
    </source>
</evidence>
<dbReference type="SUPFAM" id="SSF158442">
    <property type="entry name" value="DsbB-like"/>
    <property type="match status" value="1"/>
</dbReference>